<organism evidence="2 3">
    <name type="scientific">Flavobacterium aquatile LMG 4008 = ATCC 11947</name>
    <dbReference type="NCBI Taxonomy" id="1453498"/>
    <lineage>
        <taxon>Bacteria</taxon>
        <taxon>Pseudomonadati</taxon>
        <taxon>Bacteroidota</taxon>
        <taxon>Flavobacteriia</taxon>
        <taxon>Flavobacteriales</taxon>
        <taxon>Flavobacteriaceae</taxon>
        <taxon>Flavobacterium</taxon>
    </lineage>
</organism>
<dbReference type="Pfam" id="PF13648">
    <property type="entry name" value="Lipocalin_4"/>
    <property type="match status" value="1"/>
</dbReference>
<sequence length="139" mass="16475">MKKALYFLVLSLFFVSCKQTITNQDISKINGYWEIEKVLLKDGEKKDYKINETVDYFQVSNNKGFRKKVMPQLDGTYRTNDVVEEVSISSKDGSYFINYSTSYGKWQEEIIEIKDSTLVLKNKEEQEYYYKKYQGFSLK</sequence>
<dbReference type="RefSeq" id="WP_035126310.1">
    <property type="nucleotide sequence ID" value="NZ_JRHH01000003.1"/>
</dbReference>
<evidence type="ECO:0000313" key="3">
    <source>
        <dbReference type="Proteomes" id="UP000029554"/>
    </source>
</evidence>
<proteinExistence type="predicted"/>
<protein>
    <recommendedName>
        <fullName evidence="1">Lipocalin-like domain-containing protein</fullName>
    </recommendedName>
</protein>
<comment type="caution">
    <text evidence="2">The sequence shown here is derived from an EMBL/GenBank/DDBJ whole genome shotgun (WGS) entry which is preliminary data.</text>
</comment>
<dbReference type="AlphaFoldDB" id="A0A095SUV7"/>
<dbReference type="InterPro" id="IPR024311">
    <property type="entry name" value="Lipocalin-like"/>
</dbReference>
<evidence type="ECO:0000313" key="2">
    <source>
        <dbReference type="EMBL" id="KGD68456.1"/>
    </source>
</evidence>
<name>A0A095SUV7_9FLAO</name>
<keyword evidence="3" id="KW-1185">Reference proteome</keyword>
<dbReference type="Proteomes" id="UP000029554">
    <property type="component" value="Unassembled WGS sequence"/>
</dbReference>
<reference evidence="2 3" key="1">
    <citation type="submission" date="2014-09" db="EMBL/GenBank/DDBJ databases">
        <title>Whole Genome Shotgun of Flavobacterium aquatile LMG 4008.</title>
        <authorList>
            <person name="Gale A.N."/>
            <person name="Pipes S.E."/>
            <person name="Newman J.D."/>
        </authorList>
    </citation>
    <scope>NUCLEOTIDE SEQUENCE [LARGE SCALE GENOMIC DNA]</scope>
    <source>
        <strain evidence="2 3">LMG 4008</strain>
    </source>
</reference>
<dbReference type="OrthoDB" id="1143855at2"/>
<dbReference type="STRING" id="1453498.LG45_09255"/>
<evidence type="ECO:0000259" key="1">
    <source>
        <dbReference type="Pfam" id="PF13648"/>
    </source>
</evidence>
<accession>A0A095SUV7</accession>
<dbReference type="EMBL" id="JRHH01000003">
    <property type="protein sequence ID" value="KGD68456.1"/>
    <property type="molecule type" value="Genomic_DNA"/>
</dbReference>
<dbReference type="PROSITE" id="PS51257">
    <property type="entry name" value="PROKAR_LIPOPROTEIN"/>
    <property type="match status" value="1"/>
</dbReference>
<feature type="domain" description="Lipocalin-like" evidence="1">
    <location>
        <begin position="29"/>
        <end position="120"/>
    </location>
</feature>
<gene>
    <name evidence="2" type="ORF">LG45_09255</name>
</gene>
<dbReference type="eggNOG" id="ENOG5032S0M">
    <property type="taxonomic scope" value="Bacteria"/>
</dbReference>